<dbReference type="EMBL" id="JACHNF010000001">
    <property type="protein sequence ID" value="MBB5978423.1"/>
    <property type="molecule type" value="Genomic_DNA"/>
</dbReference>
<evidence type="ECO:0000259" key="4">
    <source>
        <dbReference type="PROSITE" id="PS50893"/>
    </source>
</evidence>
<comment type="caution">
    <text evidence="5">The sequence shown here is derived from an EMBL/GenBank/DDBJ whole genome shotgun (WGS) entry which is preliminary data.</text>
</comment>
<dbReference type="Gene3D" id="3.40.50.300">
    <property type="entry name" value="P-loop containing nucleotide triphosphate hydrolases"/>
    <property type="match status" value="1"/>
</dbReference>
<dbReference type="PANTHER" id="PTHR43158">
    <property type="entry name" value="SKFA PEPTIDE EXPORT ATP-BINDING PROTEIN SKFE"/>
    <property type="match status" value="1"/>
</dbReference>
<dbReference type="AlphaFoldDB" id="A0A841DIN1"/>
<evidence type="ECO:0000256" key="1">
    <source>
        <dbReference type="ARBA" id="ARBA00022741"/>
    </source>
</evidence>
<dbReference type="PROSITE" id="PS50893">
    <property type="entry name" value="ABC_TRANSPORTER_2"/>
    <property type="match status" value="1"/>
</dbReference>
<gene>
    <name evidence="5" type="ORF">HDA44_001764</name>
</gene>
<dbReference type="InterPro" id="IPR003439">
    <property type="entry name" value="ABC_transporter-like_ATP-bd"/>
</dbReference>
<evidence type="ECO:0000256" key="3">
    <source>
        <dbReference type="SAM" id="MobiDB-lite"/>
    </source>
</evidence>
<organism evidence="5 6">
    <name type="scientific">Kribbella solani</name>
    <dbReference type="NCBI Taxonomy" id="236067"/>
    <lineage>
        <taxon>Bacteria</taxon>
        <taxon>Bacillati</taxon>
        <taxon>Actinomycetota</taxon>
        <taxon>Actinomycetes</taxon>
        <taxon>Propionibacteriales</taxon>
        <taxon>Kribbellaceae</taxon>
        <taxon>Kribbella</taxon>
    </lineage>
</organism>
<keyword evidence="2" id="KW-0067">ATP-binding</keyword>
<feature type="compositionally biased region" description="Basic residues" evidence="3">
    <location>
        <begin position="294"/>
        <end position="307"/>
    </location>
</feature>
<feature type="domain" description="ABC transporter" evidence="4">
    <location>
        <begin position="5"/>
        <end position="227"/>
    </location>
</feature>
<dbReference type="GO" id="GO:0016887">
    <property type="term" value="F:ATP hydrolysis activity"/>
    <property type="evidence" value="ECO:0007669"/>
    <property type="project" value="InterPro"/>
</dbReference>
<dbReference type="GO" id="GO:0005524">
    <property type="term" value="F:ATP binding"/>
    <property type="evidence" value="ECO:0007669"/>
    <property type="project" value="UniProtKB-KW"/>
</dbReference>
<reference evidence="5 6" key="1">
    <citation type="submission" date="2020-08" db="EMBL/GenBank/DDBJ databases">
        <title>Sequencing the genomes of 1000 actinobacteria strains.</title>
        <authorList>
            <person name="Klenk H.-P."/>
        </authorList>
    </citation>
    <scope>NUCLEOTIDE SEQUENCE [LARGE SCALE GENOMIC DNA]</scope>
    <source>
        <strain evidence="5 6">DSM 17294</strain>
    </source>
</reference>
<dbReference type="InterPro" id="IPR027417">
    <property type="entry name" value="P-loop_NTPase"/>
</dbReference>
<dbReference type="InterPro" id="IPR003593">
    <property type="entry name" value="AAA+_ATPase"/>
</dbReference>
<dbReference type="PANTHER" id="PTHR43158:SF2">
    <property type="entry name" value="SKFA PEPTIDE EXPORT ATP-BINDING PROTEIN SKFE"/>
    <property type="match status" value="1"/>
</dbReference>
<sequence>MDTVERSDNAVRLAAVSVYGARFTDLVVRYGEVVVLTGPNGVGKSTVSRAVVGELAVAGSVQVLGTDPVTADLKGRIGYLVKDLETMGSLTSRDVLDICAAVRGCGTAHAHQLAGRLGLELDRPMSVLSHGQLRRLGIVQALMHEPELVVLDDPMTELDDAARQVLPALLHEAAAGGAAVLVTAQAGSDATLCAGRVVELSKRAADDSQDDALSGPRHEVAADRASIVRDAELGGFEPVDRARVPQEAGQKFPRRLDRTALSGGRWISDDGRDRGNLRAEGQDHDHHDHEQAVARRHLRRRARRRSDHARGSSPAHERQDPPDRARRGPPESRGHRDP</sequence>
<dbReference type="SMART" id="SM00382">
    <property type="entry name" value="AAA"/>
    <property type="match status" value="1"/>
</dbReference>
<dbReference type="Pfam" id="PF00005">
    <property type="entry name" value="ABC_tran"/>
    <property type="match status" value="1"/>
</dbReference>
<dbReference type="InterPro" id="IPR017871">
    <property type="entry name" value="ABC_transporter-like_CS"/>
</dbReference>
<evidence type="ECO:0000256" key="2">
    <source>
        <dbReference type="ARBA" id="ARBA00022840"/>
    </source>
</evidence>
<keyword evidence="6" id="KW-1185">Reference proteome</keyword>
<dbReference type="Proteomes" id="UP000558997">
    <property type="component" value="Unassembled WGS sequence"/>
</dbReference>
<feature type="region of interest" description="Disordered" evidence="3">
    <location>
        <begin position="238"/>
        <end position="257"/>
    </location>
</feature>
<feature type="compositionally biased region" description="Basic and acidic residues" evidence="3">
    <location>
        <begin position="315"/>
        <end position="338"/>
    </location>
</feature>
<dbReference type="PROSITE" id="PS00211">
    <property type="entry name" value="ABC_TRANSPORTER_1"/>
    <property type="match status" value="1"/>
</dbReference>
<dbReference type="SUPFAM" id="SSF52540">
    <property type="entry name" value="P-loop containing nucleoside triphosphate hydrolases"/>
    <property type="match status" value="1"/>
</dbReference>
<feature type="region of interest" description="Disordered" evidence="3">
    <location>
        <begin position="263"/>
        <end position="338"/>
    </location>
</feature>
<proteinExistence type="predicted"/>
<feature type="compositionally biased region" description="Basic and acidic residues" evidence="3">
    <location>
        <begin position="267"/>
        <end position="293"/>
    </location>
</feature>
<accession>A0A841DIN1</accession>
<evidence type="ECO:0000313" key="5">
    <source>
        <dbReference type="EMBL" id="MBB5978423.1"/>
    </source>
</evidence>
<protein>
    <submittedName>
        <fullName evidence="5">ABC-type multidrug transport system ATPase subunit</fullName>
    </submittedName>
</protein>
<evidence type="ECO:0000313" key="6">
    <source>
        <dbReference type="Proteomes" id="UP000558997"/>
    </source>
</evidence>
<name>A0A841DIN1_9ACTN</name>
<keyword evidence="1" id="KW-0547">Nucleotide-binding</keyword>